<accession>A0ACD3YVE5</accession>
<protein>
    <submittedName>
        <fullName evidence="1">Uncharacterized protein</fullName>
    </submittedName>
</protein>
<dbReference type="Proteomes" id="UP000830768">
    <property type="component" value="Chromosome 3"/>
</dbReference>
<keyword evidence="2" id="KW-1185">Reference proteome</keyword>
<evidence type="ECO:0000313" key="1">
    <source>
        <dbReference type="EMBL" id="UPK92866.1"/>
    </source>
</evidence>
<proteinExistence type="predicted"/>
<gene>
    <name evidence="1" type="ORF">LCI18_003801</name>
</gene>
<sequence>MDIVYQLATVTLIAACGEDASFGLPGVSSTLRYKQPAIKISGRTWVSAQTTLQDQIISSRWWSRAWTYQEGLFSRRRLYFTETEVFFECNTICTQEGLAYDLHHLSDLVNKHKSDIYRGAFGYSHGSLEEHITEVSERQLTHQGDALNVMRGIFRAFSSMRSPIRHFWGIPIDRNNGIR</sequence>
<reference evidence="1" key="1">
    <citation type="submission" date="2021-11" db="EMBL/GenBank/DDBJ databases">
        <title>Fusarium solani-melongenae Genome sequencing and assembly.</title>
        <authorList>
            <person name="Xie S."/>
            <person name="Huang L."/>
            <person name="Zhang X."/>
        </authorList>
    </citation>
    <scope>NUCLEOTIDE SEQUENCE</scope>
    <source>
        <strain evidence="1">CRI 24-3</strain>
    </source>
</reference>
<organism evidence="1 2">
    <name type="scientific">Fusarium solani subsp. cucurbitae</name>
    <name type="common">Neocosmosporum cucurbitae</name>
    <dbReference type="NCBI Taxonomy" id="2747967"/>
    <lineage>
        <taxon>Eukaryota</taxon>
        <taxon>Fungi</taxon>
        <taxon>Dikarya</taxon>
        <taxon>Ascomycota</taxon>
        <taxon>Pezizomycotina</taxon>
        <taxon>Sordariomycetes</taxon>
        <taxon>Hypocreomycetidae</taxon>
        <taxon>Hypocreales</taxon>
        <taxon>Nectriaceae</taxon>
        <taxon>Fusarium</taxon>
        <taxon>Fusarium solani species complex</taxon>
    </lineage>
</organism>
<name>A0ACD3YVE5_FUSSC</name>
<evidence type="ECO:0000313" key="2">
    <source>
        <dbReference type="Proteomes" id="UP000830768"/>
    </source>
</evidence>
<dbReference type="EMBL" id="CP090032">
    <property type="protein sequence ID" value="UPK92866.1"/>
    <property type="molecule type" value="Genomic_DNA"/>
</dbReference>